<protein>
    <submittedName>
        <fullName evidence="6">Disulfide bond formation protein B</fullName>
    </submittedName>
</protein>
<feature type="transmembrane region" description="Helical" evidence="5">
    <location>
        <begin position="12"/>
        <end position="31"/>
    </location>
</feature>
<dbReference type="SUPFAM" id="SSF158442">
    <property type="entry name" value="DsbB-like"/>
    <property type="match status" value="1"/>
</dbReference>
<keyword evidence="3 5" id="KW-1133">Transmembrane helix</keyword>
<dbReference type="Pfam" id="PF02600">
    <property type="entry name" value="DsbB"/>
    <property type="match status" value="1"/>
</dbReference>
<dbReference type="EMBL" id="QOQK01000003">
    <property type="protein sequence ID" value="RCL85277.1"/>
    <property type="molecule type" value="Genomic_DNA"/>
</dbReference>
<sequence>MSEPEKQPCRRCFVIRFFILGVVMLALIGLLGGDKLVYLRHVTPELVAAIIVIGGILGFIGKLVLWRFFPEDEENLKS</sequence>
<evidence type="ECO:0000256" key="1">
    <source>
        <dbReference type="ARBA" id="ARBA00004141"/>
    </source>
</evidence>
<evidence type="ECO:0000313" key="6">
    <source>
        <dbReference type="EMBL" id="RCL85277.1"/>
    </source>
</evidence>
<name>A0A368EP02_9PROT</name>
<evidence type="ECO:0000256" key="3">
    <source>
        <dbReference type="ARBA" id="ARBA00022989"/>
    </source>
</evidence>
<evidence type="ECO:0000256" key="5">
    <source>
        <dbReference type="SAM" id="Phobius"/>
    </source>
</evidence>
<feature type="transmembrane region" description="Helical" evidence="5">
    <location>
        <begin position="46"/>
        <end position="69"/>
    </location>
</feature>
<evidence type="ECO:0000313" key="7">
    <source>
        <dbReference type="Proteomes" id="UP000252289"/>
    </source>
</evidence>
<dbReference type="InterPro" id="IPR023380">
    <property type="entry name" value="DsbB-like_sf"/>
</dbReference>
<organism evidence="6 7">
    <name type="scientific">PS1 clade bacterium</name>
    <dbReference type="NCBI Taxonomy" id="2175152"/>
    <lineage>
        <taxon>Bacteria</taxon>
        <taxon>Pseudomonadati</taxon>
        <taxon>Pseudomonadota</taxon>
        <taxon>Alphaproteobacteria</taxon>
        <taxon>PS1 clade</taxon>
    </lineage>
</organism>
<gene>
    <name evidence="6" type="ORF">DBW64_01245</name>
</gene>
<comment type="caution">
    <text evidence="6">The sequence shown here is derived from an EMBL/GenBank/DDBJ whole genome shotgun (WGS) entry which is preliminary data.</text>
</comment>
<dbReference type="Proteomes" id="UP000252289">
    <property type="component" value="Unassembled WGS sequence"/>
</dbReference>
<evidence type="ECO:0000256" key="4">
    <source>
        <dbReference type="ARBA" id="ARBA00023136"/>
    </source>
</evidence>
<proteinExistence type="predicted"/>
<dbReference type="AlphaFoldDB" id="A0A368EP02"/>
<evidence type="ECO:0000256" key="2">
    <source>
        <dbReference type="ARBA" id="ARBA00022692"/>
    </source>
</evidence>
<accession>A0A368EP02</accession>
<reference evidence="6 7" key="1">
    <citation type="journal article" date="2018" name="Microbiome">
        <title>Fine metagenomic profile of the Mediterranean stratified and mixed water columns revealed by assembly and recruitment.</title>
        <authorList>
            <person name="Haro-Moreno J.M."/>
            <person name="Lopez-Perez M."/>
            <person name="De La Torre J.R."/>
            <person name="Picazo A."/>
            <person name="Camacho A."/>
            <person name="Rodriguez-Valera F."/>
        </authorList>
    </citation>
    <scope>NUCLEOTIDE SEQUENCE [LARGE SCALE GENOMIC DNA]</scope>
    <source>
        <strain evidence="6">MED-G50</strain>
    </source>
</reference>
<comment type="subcellular location">
    <subcellularLocation>
        <location evidence="1">Membrane</location>
        <topology evidence="1">Multi-pass membrane protein</topology>
    </subcellularLocation>
</comment>
<dbReference type="InterPro" id="IPR003752">
    <property type="entry name" value="DiS_bond_form_DsbB/BdbC"/>
</dbReference>
<keyword evidence="4 5" id="KW-0472">Membrane</keyword>
<keyword evidence="2 5" id="KW-0812">Transmembrane</keyword>